<proteinExistence type="predicted"/>
<dbReference type="NCBIfam" id="TIGR04267">
    <property type="entry name" value="mod_HExxH"/>
    <property type="match status" value="1"/>
</dbReference>
<comment type="caution">
    <text evidence="2">The sequence shown here is derived from an EMBL/GenBank/DDBJ whole genome shotgun (WGS) entry which is preliminary data.</text>
</comment>
<feature type="region of interest" description="Disordered" evidence="1">
    <location>
        <begin position="1"/>
        <end position="20"/>
    </location>
</feature>
<dbReference type="RefSeq" id="WP_122979397.1">
    <property type="nucleotide sequence ID" value="NZ_BOMX01000103.1"/>
</dbReference>
<dbReference type="EMBL" id="VIWY01000003">
    <property type="protein sequence ID" value="TWG20662.1"/>
    <property type="molecule type" value="Genomic_DNA"/>
</dbReference>
<name>A0A561W9X8_ACTTI</name>
<evidence type="ECO:0000313" key="3">
    <source>
        <dbReference type="Proteomes" id="UP000320239"/>
    </source>
</evidence>
<gene>
    <name evidence="2" type="ORF">FHX34_103191</name>
</gene>
<dbReference type="OrthoDB" id="796761at2"/>
<evidence type="ECO:0000256" key="1">
    <source>
        <dbReference type="SAM" id="MobiDB-lite"/>
    </source>
</evidence>
<dbReference type="InterPro" id="IPR026337">
    <property type="entry name" value="AKG_HExxH"/>
</dbReference>
<accession>A0A561W9X8</accession>
<organism evidence="2 3">
    <name type="scientific">Actinoplanes teichomyceticus</name>
    <dbReference type="NCBI Taxonomy" id="1867"/>
    <lineage>
        <taxon>Bacteria</taxon>
        <taxon>Bacillati</taxon>
        <taxon>Actinomycetota</taxon>
        <taxon>Actinomycetes</taxon>
        <taxon>Micromonosporales</taxon>
        <taxon>Micromonosporaceae</taxon>
        <taxon>Actinoplanes</taxon>
    </lineage>
</organism>
<dbReference type="AlphaFoldDB" id="A0A561W9X8"/>
<sequence length="608" mass="64479">MTANQRTRTPEAPLPTHLLPQPDYASLVHGTGTAAAMRHLAASERSWRLVALCSVRDALAGHPAGAGPLPPVAQAWDLLFAAEQAAPDEAGTVLTYPQTGIWAAHLLRRLRGVVTDPAPLWTDIGYLHLLAAAAAIRAGLDFAITVPVRAGAVVLPGLGHAALAGTGPDPGTAVVRRAAPVVEVTGGGHTVRVGGPGWRPLPECEARTAGARIAFRLDDCDPYRDLRGWSAPTPLPEADVDRWRALLGDAWRILVEQDRDRAEAVAAATAMVVPLPAAEPYRPLSATCDEAFAAVLASMPDDAEQLAVTLIHETQHVALGALLHLVPMVGRTTGPRRYAPWRDDPRPLSGLLQGVYAFIGITGFWRRRRHTTGDPLAEFEFALWRIQLRRVLAALAAEPDLTGHGRELVAGLAGTVGAWAGDRVGARAESLAVLSADDHYGQWRAFHLPVDPHLVERLHTAWRAGAARPEPAGTDGLDDPAPVTDTAVRWLDGRAVLARVLLAEPDRFARIAAAAGSVGAAVPGALAPDLDLLTGNPERARDGYLAALATDPDAPRPWLGLGLALAALGVPDNAARRRPELVRAMARALTRAGEDVPALRLIDWLGAY</sequence>
<protein>
    <submittedName>
        <fullName evidence="2">HEXXH motif-containing protein</fullName>
    </submittedName>
</protein>
<dbReference type="Proteomes" id="UP000320239">
    <property type="component" value="Unassembled WGS sequence"/>
</dbReference>
<evidence type="ECO:0000313" key="2">
    <source>
        <dbReference type="EMBL" id="TWG20662.1"/>
    </source>
</evidence>
<reference evidence="2 3" key="1">
    <citation type="submission" date="2019-06" db="EMBL/GenBank/DDBJ databases">
        <title>Sequencing the genomes of 1000 actinobacteria strains.</title>
        <authorList>
            <person name="Klenk H.-P."/>
        </authorList>
    </citation>
    <scope>NUCLEOTIDE SEQUENCE [LARGE SCALE GENOMIC DNA]</scope>
    <source>
        <strain evidence="2 3">DSM 43866</strain>
    </source>
</reference>
<keyword evidence="3" id="KW-1185">Reference proteome</keyword>